<evidence type="ECO:0000259" key="1">
    <source>
        <dbReference type="PROSITE" id="PS51272"/>
    </source>
</evidence>
<organism evidence="2">
    <name type="scientific">bioreactor metagenome</name>
    <dbReference type="NCBI Taxonomy" id="1076179"/>
    <lineage>
        <taxon>unclassified sequences</taxon>
        <taxon>metagenomes</taxon>
        <taxon>ecological metagenomes</taxon>
    </lineage>
</organism>
<dbReference type="Pfam" id="PF00395">
    <property type="entry name" value="SLH"/>
    <property type="match status" value="2"/>
</dbReference>
<keyword evidence="2" id="KW-0378">Hydrolase</keyword>
<name>A0A645F6W2_9ZZZZ</name>
<dbReference type="AlphaFoldDB" id="A0A645F6W2"/>
<sequence>MTELYRHIGQFTDVPAGGWYDRAVAWAAGSGIVQGMGQGRYMPDQSITREQMAVMLYRYGVQAGLSMTAQGSLSGFSDGGRCSDWSVEAMTWAVGAGILGGRTDGTLDPGGTATRAEVATMLQRFSTLFP</sequence>
<dbReference type="GO" id="GO:0045493">
    <property type="term" value="P:xylan catabolic process"/>
    <property type="evidence" value="ECO:0007669"/>
    <property type="project" value="UniProtKB-KW"/>
</dbReference>
<keyword evidence="2" id="KW-0858">Xylan degradation</keyword>
<keyword evidence="2" id="KW-0326">Glycosidase</keyword>
<dbReference type="GO" id="GO:0031176">
    <property type="term" value="F:endo-1,4-beta-xylanase activity"/>
    <property type="evidence" value="ECO:0007669"/>
    <property type="project" value="UniProtKB-EC"/>
</dbReference>
<reference evidence="2" key="1">
    <citation type="submission" date="2019-08" db="EMBL/GenBank/DDBJ databases">
        <authorList>
            <person name="Kucharzyk K."/>
            <person name="Murdoch R.W."/>
            <person name="Higgins S."/>
            <person name="Loffler F."/>
        </authorList>
    </citation>
    <scope>NUCLEOTIDE SEQUENCE</scope>
</reference>
<evidence type="ECO:0000313" key="2">
    <source>
        <dbReference type="EMBL" id="MPN09396.1"/>
    </source>
</evidence>
<proteinExistence type="predicted"/>
<keyword evidence="2" id="KW-0624">Polysaccharide degradation</keyword>
<gene>
    <name evidence="2" type="primary">xynA1_9</name>
    <name evidence="2" type="ORF">SDC9_156686</name>
</gene>
<dbReference type="EC" id="3.2.1.8" evidence="2"/>
<comment type="caution">
    <text evidence="2">The sequence shown here is derived from an EMBL/GenBank/DDBJ whole genome shotgun (WGS) entry which is preliminary data.</text>
</comment>
<dbReference type="InterPro" id="IPR051465">
    <property type="entry name" value="Cell_Envelope_Struct_Comp"/>
</dbReference>
<feature type="domain" description="SLH" evidence="1">
    <location>
        <begin position="73"/>
        <end position="130"/>
    </location>
</feature>
<feature type="domain" description="SLH" evidence="1">
    <location>
        <begin position="7"/>
        <end position="70"/>
    </location>
</feature>
<dbReference type="InterPro" id="IPR001119">
    <property type="entry name" value="SLH_dom"/>
</dbReference>
<dbReference type="PROSITE" id="PS51272">
    <property type="entry name" value="SLH"/>
    <property type="match status" value="2"/>
</dbReference>
<protein>
    <submittedName>
        <fullName evidence="2">Endo-1,4-beta-xylanase A</fullName>
        <ecNumber evidence="2">3.2.1.8</ecNumber>
    </submittedName>
</protein>
<keyword evidence="2" id="KW-0119">Carbohydrate metabolism</keyword>
<accession>A0A645F6W2</accession>
<dbReference type="PANTHER" id="PTHR43308">
    <property type="entry name" value="OUTER MEMBRANE PROTEIN ALPHA-RELATED"/>
    <property type="match status" value="1"/>
</dbReference>
<dbReference type="EMBL" id="VSSQ01055507">
    <property type="protein sequence ID" value="MPN09396.1"/>
    <property type="molecule type" value="Genomic_DNA"/>
</dbReference>